<name>A0A826CZE2_LISMN</name>
<comment type="caution">
    <text evidence="1">The sequence shown here is derived from an EMBL/GenBank/DDBJ whole genome shotgun (WGS) entry which is preliminary data.</text>
</comment>
<organism evidence="1 2">
    <name type="scientific">Listeria monocytogenes</name>
    <dbReference type="NCBI Taxonomy" id="1639"/>
    <lineage>
        <taxon>Bacteria</taxon>
        <taxon>Bacillati</taxon>
        <taxon>Bacillota</taxon>
        <taxon>Bacilli</taxon>
        <taxon>Bacillales</taxon>
        <taxon>Listeriaceae</taxon>
        <taxon>Listeria</taxon>
    </lineage>
</organism>
<accession>A0A826CZE2</accession>
<evidence type="ECO:0000313" key="2">
    <source>
        <dbReference type="Proteomes" id="UP000427828"/>
    </source>
</evidence>
<proteinExistence type="predicted"/>
<protein>
    <submittedName>
        <fullName evidence="1">Uncharacterized protein</fullName>
    </submittedName>
</protein>
<dbReference type="EMBL" id="AALAQH010000011">
    <property type="protein sequence ID" value="ECX6925847.1"/>
    <property type="molecule type" value="Genomic_DNA"/>
</dbReference>
<gene>
    <name evidence="1" type="ORF">BCZ19_14275</name>
</gene>
<sequence>MKNIGRIVSVECDFCADVKDSKRVEVSNLDDAEVSLDNDNDLSFTYYGSNGVDYLFVSINYCPMCGRSLG</sequence>
<evidence type="ECO:0000313" key="1">
    <source>
        <dbReference type="EMBL" id="ECX6925847.1"/>
    </source>
</evidence>
<dbReference type="Proteomes" id="UP000427828">
    <property type="component" value="Unassembled WGS sequence"/>
</dbReference>
<reference evidence="1 2" key="1">
    <citation type="submission" date="2018-06" db="EMBL/GenBank/DDBJ databases">
        <authorList>
            <consortium name="GenomeTrakr: Next Generation Sequencing Network for Food Pathogen Tracability"/>
        </authorList>
    </citation>
    <scope>NUCLEOTIDE SEQUENCE [LARGE SCALE GENOMIC DNA]</scope>
    <source>
        <strain evidence="1 2">FLAG-51482A</strain>
    </source>
</reference>
<dbReference type="AlphaFoldDB" id="A0A826CZE2"/>